<dbReference type="EMBL" id="BASM01000017">
    <property type="protein sequence ID" value="GAD26496.1"/>
    <property type="molecule type" value="Genomic_DNA"/>
</dbReference>
<evidence type="ECO:0000313" key="3">
    <source>
        <dbReference type="Proteomes" id="UP000018209"/>
    </source>
</evidence>
<protein>
    <submittedName>
        <fullName evidence="2">Transposon Tn2501 resolvase</fullName>
    </submittedName>
</protein>
<gene>
    <name evidence="2" type="ORF">NBRC3257_1495</name>
</gene>
<feature type="domain" description="Resolvase/invertase-type recombinase catalytic" evidence="1">
    <location>
        <begin position="1"/>
        <end position="37"/>
    </location>
</feature>
<comment type="caution">
    <text evidence="2">The sequence shown here is derived from an EMBL/GenBank/DDBJ whole genome shotgun (WGS) entry which is preliminary data.</text>
</comment>
<dbReference type="Proteomes" id="UP000018209">
    <property type="component" value="Unassembled WGS sequence"/>
</dbReference>
<evidence type="ECO:0000259" key="1">
    <source>
        <dbReference type="PROSITE" id="PS51736"/>
    </source>
</evidence>
<evidence type="ECO:0000313" key="2">
    <source>
        <dbReference type="EMBL" id="GAD26496.1"/>
    </source>
</evidence>
<proteinExistence type="predicted"/>
<name>A0ABQ0IWA8_GLUTH</name>
<accession>A0ABQ0IWA8</accession>
<dbReference type="PROSITE" id="PS51736">
    <property type="entry name" value="RECOMBINASES_3"/>
    <property type="match status" value="1"/>
</dbReference>
<organism evidence="2 3">
    <name type="scientific">Gluconobacter thailandicus NBRC 3257</name>
    <dbReference type="NCBI Taxonomy" id="1381097"/>
    <lineage>
        <taxon>Bacteria</taxon>
        <taxon>Pseudomonadati</taxon>
        <taxon>Pseudomonadota</taxon>
        <taxon>Alphaproteobacteria</taxon>
        <taxon>Acetobacterales</taxon>
        <taxon>Acetobacteraceae</taxon>
        <taxon>Gluconobacter</taxon>
    </lineage>
</organism>
<dbReference type="RefSeq" id="WP_007284724.1">
    <property type="nucleotide sequence ID" value="NZ_BASM01000017.1"/>
</dbReference>
<reference evidence="2 3" key="1">
    <citation type="submission" date="2013-08" db="EMBL/GenBank/DDBJ databases">
        <title>Gluconobacter thailandicus NBRC 3257 whole genome sequence.</title>
        <authorList>
            <person name="Matsutani M."/>
            <person name="Yakushi T."/>
            <person name="Matsushita K."/>
        </authorList>
    </citation>
    <scope>NUCLEOTIDE SEQUENCE [LARGE SCALE GENOMIC DNA]</scope>
    <source>
        <strain evidence="2 3">NBRC 3257</strain>
    </source>
</reference>
<sequence>MNRSPDSVKPEGFSAEFERNIIRKRVLSGLETAKAKGIRLGRSRRSQKRTSLRRVVSRLRDCLPEKSQKLLHVSKMAAWRAMNS</sequence>
<keyword evidence="3" id="KW-1185">Reference proteome</keyword>
<dbReference type="InterPro" id="IPR006119">
    <property type="entry name" value="Resolv_N"/>
</dbReference>